<feature type="domain" description="Spore protein YkvP/CgeB glycosyl transferase-like" evidence="1">
    <location>
        <begin position="170"/>
        <end position="324"/>
    </location>
</feature>
<comment type="caution">
    <text evidence="2">The sequence shown here is derived from an EMBL/GenBank/DDBJ whole genome shotgun (WGS) entry which is preliminary data.</text>
</comment>
<proteinExistence type="predicted"/>
<evidence type="ECO:0000313" key="3">
    <source>
        <dbReference type="Proteomes" id="UP000634805"/>
    </source>
</evidence>
<organism evidence="2 3">
    <name type="scientific">Candidatus Argoarchaeum ethanivorans</name>
    <dbReference type="NCBI Taxonomy" id="2608793"/>
    <lineage>
        <taxon>Archaea</taxon>
        <taxon>Methanobacteriati</taxon>
        <taxon>Methanobacteriota</taxon>
        <taxon>Stenosarchaea group</taxon>
        <taxon>Methanomicrobia</taxon>
        <taxon>Methanosarcinales</taxon>
        <taxon>Methanosarcinales incertae sedis</taxon>
        <taxon>GOM Arc I cluster</taxon>
        <taxon>Candidatus Argoarchaeum</taxon>
    </lineage>
</organism>
<gene>
    <name evidence="2" type="ORF">EMLJLAPB_00194</name>
</gene>
<reference evidence="2" key="1">
    <citation type="submission" date="2020-10" db="EMBL/GenBank/DDBJ databases">
        <authorList>
            <person name="Hahn C.J."/>
            <person name="Laso-Perez R."/>
            <person name="Vulcano F."/>
            <person name="Vaziourakis K.-M."/>
            <person name="Stokke R."/>
            <person name="Steen I.H."/>
            <person name="Teske A."/>
            <person name="Boetius A."/>
            <person name="Liebeke M."/>
            <person name="Amann R."/>
            <person name="Knittel K."/>
        </authorList>
    </citation>
    <scope>NUCLEOTIDE SEQUENCE</scope>
    <source>
        <strain evidence="2">Gfbio:e3339647-f889-4370-9287-4fb5cb688e4c:AG392D22_GoMArc1</strain>
    </source>
</reference>
<dbReference type="InterPro" id="IPR055259">
    <property type="entry name" value="YkvP/CgeB_Glyco_trans-like"/>
</dbReference>
<accession>A0A811TBN7</accession>
<evidence type="ECO:0000313" key="2">
    <source>
        <dbReference type="EMBL" id="CAD6491937.1"/>
    </source>
</evidence>
<dbReference type="Pfam" id="PF13524">
    <property type="entry name" value="Glyco_trans_1_2"/>
    <property type="match status" value="1"/>
</dbReference>
<protein>
    <submittedName>
        <fullName evidence="2">Glycosyl transferases group 1</fullName>
    </submittedName>
</protein>
<dbReference type="Proteomes" id="UP000634805">
    <property type="component" value="Unassembled WGS sequence"/>
</dbReference>
<dbReference type="GO" id="GO:0016740">
    <property type="term" value="F:transferase activity"/>
    <property type="evidence" value="ECO:0007669"/>
    <property type="project" value="UniProtKB-KW"/>
</dbReference>
<sequence length="333" mass="39819">MKIVPVFLRYDYGIQSRGESLDVRGFYPALKQITKDVIPFWFDEYLSKKDELQRRIVEFIDEIKPDIVFFILMRDEFTFETLDYLKSKYITINWFCDDPWRFENFTKYYAPHFTYSITTDKFSLIKYNKIGYKNVILSQWASFGYRENIDFDTIEYKYDISFIGSISGYRKWIIGKLLERGIKVECFGHGWKNGRVSFEEMTQIFNTSKINLNISNSASYDIRCVFSSIKNLNEFIKSDKKVEQIKARNFEIPAFGGFQLTNYALSLEDYFEIGNEVSIYTSFEDLLSQIEYFLENESERKEIMINGYKRAIEEHTYVKRLRKFFSRIDEESS</sequence>
<evidence type="ECO:0000259" key="1">
    <source>
        <dbReference type="Pfam" id="PF13524"/>
    </source>
</evidence>
<dbReference type="AlphaFoldDB" id="A0A811TBN7"/>
<keyword evidence="2" id="KW-0808">Transferase</keyword>
<dbReference type="EMBL" id="CAJHIS010000003">
    <property type="protein sequence ID" value="CAD6491937.1"/>
    <property type="molecule type" value="Genomic_DNA"/>
</dbReference>
<name>A0A811TBN7_9EURY</name>